<gene>
    <name evidence="2" type="ORF">COCMIDRAFT_29367</name>
</gene>
<keyword evidence="3" id="KW-1185">Reference proteome</keyword>
<dbReference type="InterPro" id="IPR001810">
    <property type="entry name" value="F-box_dom"/>
</dbReference>
<dbReference type="GeneID" id="19121492"/>
<dbReference type="Gene3D" id="1.20.1280.50">
    <property type="match status" value="1"/>
</dbReference>
<dbReference type="HOGENOM" id="CLU_1004685_0_0_1"/>
<dbReference type="KEGG" id="bor:COCMIDRAFT_29367"/>
<evidence type="ECO:0000313" key="2">
    <source>
        <dbReference type="EMBL" id="EUC41916.1"/>
    </source>
</evidence>
<evidence type="ECO:0000259" key="1">
    <source>
        <dbReference type="PROSITE" id="PS50181"/>
    </source>
</evidence>
<proteinExistence type="predicted"/>
<dbReference type="EMBL" id="KI964080">
    <property type="protein sequence ID" value="EUC41916.1"/>
    <property type="molecule type" value="Genomic_DNA"/>
</dbReference>
<organism evidence="2 3">
    <name type="scientific">Bipolaris oryzae ATCC 44560</name>
    <dbReference type="NCBI Taxonomy" id="930090"/>
    <lineage>
        <taxon>Eukaryota</taxon>
        <taxon>Fungi</taxon>
        <taxon>Dikarya</taxon>
        <taxon>Ascomycota</taxon>
        <taxon>Pezizomycotina</taxon>
        <taxon>Dothideomycetes</taxon>
        <taxon>Pleosporomycetidae</taxon>
        <taxon>Pleosporales</taxon>
        <taxon>Pleosporineae</taxon>
        <taxon>Pleosporaceae</taxon>
        <taxon>Bipolaris</taxon>
    </lineage>
</organism>
<dbReference type="OrthoDB" id="3800738at2759"/>
<evidence type="ECO:0000313" key="3">
    <source>
        <dbReference type="Proteomes" id="UP000054032"/>
    </source>
</evidence>
<reference evidence="2 3" key="1">
    <citation type="journal article" date="2013" name="PLoS Genet.">
        <title>Comparative genome structure, secondary metabolite, and effector coding capacity across Cochliobolus pathogens.</title>
        <authorList>
            <person name="Condon B.J."/>
            <person name="Leng Y."/>
            <person name="Wu D."/>
            <person name="Bushley K.E."/>
            <person name="Ohm R.A."/>
            <person name="Otillar R."/>
            <person name="Martin J."/>
            <person name="Schackwitz W."/>
            <person name="Grimwood J."/>
            <person name="MohdZainudin N."/>
            <person name="Xue C."/>
            <person name="Wang R."/>
            <person name="Manning V.A."/>
            <person name="Dhillon B."/>
            <person name="Tu Z.J."/>
            <person name="Steffenson B.J."/>
            <person name="Salamov A."/>
            <person name="Sun H."/>
            <person name="Lowry S."/>
            <person name="LaButti K."/>
            <person name="Han J."/>
            <person name="Copeland A."/>
            <person name="Lindquist E."/>
            <person name="Barry K."/>
            <person name="Schmutz J."/>
            <person name="Baker S.E."/>
            <person name="Ciuffetti L.M."/>
            <person name="Grigoriev I.V."/>
            <person name="Zhong S."/>
            <person name="Turgeon B.G."/>
        </authorList>
    </citation>
    <scope>NUCLEOTIDE SEQUENCE [LARGE SCALE GENOMIC DNA]</scope>
    <source>
        <strain evidence="2 3">ATCC 44560</strain>
    </source>
</reference>
<dbReference type="Proteomes" id="UP000054032">
    <property type="component" value="Unassembled WGS sequence"/>
</dbReference>
<dbReference type="CDD" id="cd09917">
    <property type="entry name" value="F-box_SF"/>
    <property type="match status" value="1"/>
</dbReference>
<dbReference type="Pfam" id="PF12937">
    <property type="entry name" value="F-box-like"/>
    <property type="match status" value="1"/>
</dbReference>
<protein>
    <recommendedName>
        <fullName evidence="1">F-box domain-containing protein</fullName>
    </recommendedName>
</protein>
<dbReference type="AlphaFoldDB" id="W6ZEG5"/>
<dbReference type="RefSeq" id="XP_007691548.1">
    <property type="nucleotide sequence ID" value="XM_007693358.1"/>
</dbReference>
<accession>W6ZEG5</accession>
<dbReference type="SUPFAM" id="SSF81383">
    <property type="entry name" value="F-box domain"/>
    <property type="match status" value="1"/>
</dbReference>
<dbReference type="InterPro" id="IPR036047">
    <property type="entry name" value="F-box-like_dom_sf"/>
</dbReference>
<name>W6ZEG5_COCMI</name>
<sequence length="277" mass="31916">MQADKVNECDTEKKMESFTPYMPPEVLQMVFHELDFFDLLRCQQVCKTWRAYLPGNDPKLRDKLFVNRNRTQDSQGGGNDKKNSKIHELHRDLLLGFNLGVKECVEGLGSYTIIPPTVIFPVYAPFWLRINDVSAAIIVHPMVEKLHKYFDIIFGSSFEVGDDRQQRHHKYYTRNDLTAAIEASKKTAKDKNESWKDMLVCVPPLSEIRIGLRFGIRFEVYMNNTEGFSNGATPPSFGDLTESYMHHCRIYAENRGGVTIGQVIDVIHKHLDIWVTD</sequence>
<dbReference type="SMART" id="SM00256">
    <property type="entry name" value="FBOX"/>
    <property type="match status" value="1"/>
</dbReference>
<dbReference type="PROSITE" id="PS50181">
    <property type="entry name" value="FBOX"/>
    <property type="match status" value="1"/>
</dbReference>
<feature type="domain" description="F-box" evidence="1">
    <location>
        <begin position="16"/>
        <end position="68"/>
    </location>
</feature>